<dbReference type="EMBL" id="GG745379">
    <property type="protein sequence ID" value="KNE72370.1"/>
    <property type="molecule type" value="Genomic_DNA"/>
</dbReference>
<dbReference type="Proteomes" id="UP000054350">
    <property type="component" value="Unassembled WGS sequence"/>
</dbReference>
<evidence type="ECO:0000313" key="2">
    <source>
        <dbReference type="Proteomes" id="UP000054350"/>
    </source>
</evidence>
<reference evidence="1 2" key="1">
    <citation type="submission" date="2009-11" db="EMBL/GenBank/DDBJ databases">
        <title>Annotation of Allomyces macrogynus ATCC 38327.</title>
        <authorList>
            <consortium name="The Broad Institute Genome Sequencing Platform"/>
            <person name="Russ C."/>
            <person name="Cuomo C."/>
            <person name="Burger G."/>
            <person name="Gray M.W."/>
            <person name="Holland P.W.H."/>
            <person name="King N."/>
            <person name="Lang F.B.F."/>
            <person name="Roger A.J."/>
            <person name="Ruiz-Trillo I."/>
            <person name="Young S.K."/>
            <person name="Zeng Q."/>
            <person name="Gargeya S."/>
            <person name="Fitzgerald M."/>
            <person name="Haas B."/>
            <person name="Abouelleil A."/>
            <person name="Alvarado L."/>
            <person name="Arachchi H.M."/>
            <person name="Berlin A."/>
            <person name="Chapman S.B."/>
            <person name="Gearin G."/>
            <person name="Goldberg J."/>
            <person name="Griggs A."/>
            <person name="Gujja S."/>
            <person name="Hansen M."/>
            <person name="Heiman D."/>
            <person name="Howarth C."/>
            <person name="Larimer J."/>
            <person name="Lui A."/>
            <person name="MacDonald P.J.P."/>
            <person name="McCowen C."/>
            <person name="Montmayeur A."/>
            <person name="Murphy C."/>
            <person name="Neiman D."/>
            <person name="Pearson M."/>
            <person name="Priest M."/>
            <person name="Roberts A."/>
            <person name="Saif S."/>
            <person name="Shea T."/>
            <person name="Sisk P."/>
            <person name="Stolte C."/>
            <person name="Sykes S."/>
            <person name="Wortman J."/>
            <person name="Nusbaum C."/>
            <person name="Birren B."/>
        </authorList>
    </citation>
    <scope>NUCLEOTIDE SEQUENCE [LARGE SCALE GENOMIC DNA]</scope>
    <source>
        <strain evidence="1 2">ATCC 38327</strain>
    </source>
</reference>
<sequence>MVSCAVMLKMVESSHEGETCAVPLASRSRKPVPLMRTCTPVQIRDASDPGDSGRVAASCRDEEEMCQIVSVRERGRLGAACVLRRGTKAGSCRLGPYVQHCVTGRG</sequence>
<evidence type="ECO:0000313" key="1">
    <source>
        <dbReference type="EMBL" id="KNE72370.1"/>
    </source>
</evidence>
<accession>A0A0L0TCC8</accession>
<protein>
    <submittedName>
        <fullName evidence="1">Uncharacterized protein</fullName>
    </submittedName>
</protein>
<reference evidence="2" key="2">
    <citation type="submission" date="2009-11" db="EMBL/GenBank/DDBJ databases">
        <title>The Genome Sequence of Allomyces macrogynus strain ATCC 38327.</title>
        <authorList>
            <consortium name="The Broad Institute Genome Sequencing Platform"/>
            <person name="Russ C."/>
            <person name="Cuomo C."/>
            <person name="Shea T."/>
            <person name="Young S.K."/>
            <person name="Zeng Q."/>
            <person name="Koehrsen M."/>
            <person name="Haas B."/>
            <person name="Borodovsky M."/>
            <person name="Guigo R."/>
            <person name="Alvarado L."/>
            <person name="Berlin A."/>
            <person name="Borenstein D."/>
            <person name="Chen Z."/>
            <person name="Engels R."/>
            <person name="Freedman E."/>
            <person name="Gellesch M."/>
            <person name="Goldberg J."/>
            <person name="Griggs A."/>
            <person name="Gujja S."/>
            <person name="Heiman D."/>
            <person name="Hepburn T."/>
            <person name="Howarth C."/>
            <person name="Jen D."/>
            <person name="Larson L."/>
            <person name="Lewis B."/>
            <person name="Mehta T."/>
            <person name="Park D."/>
            <person name="Pearson M."/>
            <person name="Roberts A."/>
            <person name="Saif S."/>
            <person name="Shenoy N."/>
            <person name="Sisk P."/>
            <person name="Stolte C."/>
            <person name="Sykes S."/>
            <person name="Walk T."/>
            <person name="White J."/>
            <person name="Yandava C."/>
            <person name="Burger G."/>
            <person name="Gray M.W."/>
            <person name="Holland P.W.H."/>
            <person name="King N."/>
            <person name="Lang F.B.F."/>
            <person name="Roger A.J."/>
            <person name="Ruiz-Trillo I."/>
            <person name="Lander E."/>
            <person name="Nusbaum C."/>
        </authorList>
    </citation>
    <scope>NUCLEOTIDE SEQUENCE [LARGE SCALE GENOMIC DNA]</scope>
    <source>
        <strain evidence="2">ATCC 38327</strain>
    </source>
</reference>
<gene>
    <name evidence="1" type="ORF">AMAG_20569</name>
</gene>
<organism evidence="1 2">
    <name type="scientific">Allomyces macrogynus (strain ATCC 38327)</name>
    <name type="common">Allomyces javanicus var. macrogynus</name>
    <dbReference type="NCBI Taxonomy" id="578462"/>
    <lineage>
        <taxon>Eukaryota</taxon>
        <taxon>Fungi</taxon>
        <taxon>Fungi incertae sedis</taxon>
        <taxon>Blastocladiomycota</taxon>
        <taxon>Blastocladiomycetes</taxon>
        <taxon>Blastocladiales</taxon>
        <taxon>Blastocladiaceae</taxon>
        <taxon>Allomyces</taxon>
    </lineage>
</organism>
<keyword evidence="2" id="KW-1185">Reference proteome</keyword>
<dbReference type="AlphaFoldDB" id="A0A0L0TCC8"/>
<proteinExistence type="predicted"/>
<dbReference type="VEuPathDB" id="FungiDB:AMAG_20569"/>
<name>A0A0L0TCC8_ALLM3</name>